<dbReference type="AlphaFoldDB" id="A0A3M8B7K1"/>
<dbReference type="GO" id="GO:0008270">
    <property type="term" value="F:zinc ion binding"/>
    <property type="evidence" value="ECO:0007669"/>
    <property type="project" value="InterPro"/>
</dbReference>
<proteinExistence type="predicted"/>
<gene>
    <name evidence="2" type="ORF">EDM57_04590</name>
</gene>
<dbReference type="GO" id="GO:0003676">
    <property type="term" value="F:nucleic acid binding"/>
    <property type="evidence" value="ECO:0007669"/>
    <property type="project" value="InterPro"/>
</dbReference>
<keyword evidence="3" id="KW-1185">Reference proteome</keyword>
<protein>
    <recommendedName>
        <fullName evidence="1">HNH domain-containing protein</fullName>
    </recommendedName>
</protein>
<sequence>MTYEEHKIAEGQDLHKEHVIHDGRNDLKNCVPSCRSCNSEKNTRTLNDWYNKNNPKYTYERYFRIYQWMRYDCLKFIKKKRKKKTTRGD</sequence>
<accession>A0A3M8B7K1</accession>
<dbReference type="Pfam" id="PF01844">
    <property type="entry name" value="HNH"/>
    <property type="match status" value="1"/>
</dbReference>
<organism evidence="2 3">
    <name type="scientific">Brevibacillus gelatini</name>
    <dbReference type="NCBI Taxonomy" id="1655277"/>
    <lineage>
        <taxon>Bacteria</taxon>
        <taxon>Bacillati</taxon>
        <taxon>Bacillota</taxon>
        <taxon>Bacilli</taxon>
        <taxon>Bacillales</taxon>
        <taxon>Paenibacillaceae</taxon>
        <taxon>Brevibacillus</taxon>
    </lineage>
</organism>
<dbReference type="InterPro" id="IPR003615">
    <property type="entry name" value="HNH_nuc"/>
</dbReference>
<evidence type="ECO:0000313" key="3">
    <source>
        <dbReference type="Proteomes" id="UP000268829"/>
    </source>
</evidence>
<evidence type="ECO:0000313" key="2">
    <source>
        <dbReference type="EMBL" id="RNB59424.1"/>
    </source>
</evidence>
<reference evidence="2 3" key="1">
    <citation type="submission" date="2018-10" db="EMBL/GenBank/DDBJ databases">
        <title>Phylogenomics of Brevibacillus.</title>
        <authorList>
            <person name="Dunlap C."/>
        </authorList>
    </citation>
    <scope>NUCLEOTIDE SEQUENCE [LARGE SCALE GENOMIC DNA]</scope>
    <source>
        <strain evidence="2 3">DSM 100115</strain>
    </source>
</reference>
<dbReference type="OrthoDB" id="2666697at2"/>
<evidence type="ECO:0000259" key="1">
    <source>
        <dbReference type="Pfam" id="PF01844"/>
    </source>
</evidence>
<name>A0A3M8B7K1_9BACL</name>
<dbReference type="InterPro" id="IPR002711">
    <property type="entry name" value="HNH"/>
</dbReference>
<feature type="domain" description="HNH" evidence="1">
    <location>
        <begin position="15"/>
        <end position="44"/>
    </location>
</feature>
<dbReference type="Proteomes" id="UP000268829">
    <property type="component" value="Unassembled WGS sequence"/>
</dbReference>
<dbReference type="CDD" id="cd00085">
    <property type="entry name" value="HNHc"/>
    <property type="match status" value="1"/>
</dbReference>
<comment type="caution">
    <text evidence="2">The sequence shown here is derived from an EMBL/GenBank/DDBJ whole genome shotgun (WGS) entry which is preliminary data.</text>
</comment>
<dbReference type="GO" id="GO:0004519">
    <property type="term" value="F:endonuclease activity"/>
    <property type="evidence" value="ECO:0007669"/>
    <property type="project" value="InterPro"/>
</dbReference>
<dbReference type="Gene3D" id="1.10.30.50">
    <property type="match status" value="1"/>
</dbReference>
<dbReference type="EMBL" id="RHHS01000013">
    <property type="protein sequence ID" value="RNB59424.1"/>
    <property type="molecule type" value="Genomic_DNA"/>
</dbReference>